<feature type="compositionally biased region" description="Polar residues" evidence="1">
    <location>
        <begin position="230"/>
        <end position="240"/>
    </location>
</feature>
<feature type="compositionally biased region" description="Polar residues" evidence="1">
    <location>
        <begin position="256"/>
        <end position="314"/>
    </location>
</feature>
<proteinExistence type="predicted"/>
<dbReference type="Proteomes" id="UP000095280">
    <property type="component" value="Unplaced"/>
</dbReference>
<feature type="region of interest" description="Disordered" evidence="1">
    <location>
        <begin position="582"/>
        <end position="602"/>
    </location>
</feature>
<evidence type="ECO:0000313" key="2">
    <source>
        <dbReference type="Proteomes" id="UP000095280"/>
    </source>
</evidence>
<evidence type="ECO:0000313" key="3">
    <source>
        <dbReference type="WBParaSite" id="maker-uti_cns_0006741-snap-gene-0.22-mRNA-1"/>
    </source>
</evidence>
<feature type="region of interest" description="Disordered" evidence="1">
    <location>
        <begin position="410"/>
        <end position="432"/>
    </location>
</feature>
<dbReference type="WBParaSite" id="maker-uti_cns_0006741-snap-gene-0.22-mRNA-1">
    <property type="protein sequence ID" value="maker-uti_cns_0006741-snap-gene-0.22-mRNA-1"/>
    <property type="gene ID" value="maker-uti_cns_0006741-snap-gene-0.22"/>
</dbReference>
<feature type="region of interest" description="Disordered" evidence="1">
    <location>
        <begin position="229"/>
        <end position="314"/>
    </location>
</feature>
<keyword evidence="2" id="KW-1185">Reference proteome</keyword>
<feature type="region of interest" description="Disordered" evidence="1">
    <location>
        <begin position="338"/>
        <end position="379"/>
    </location>
</feature>
<reference evidence="3" key="1">
    <citation type="submission" date="2016-11" db="UniProtKB">
        <authorList>
            <consortium name="WormBaseParasite"/>
        </authorList>
    </citation>
    <scope>IDENTIFICATION</scope>
</reference>
<sequence>MGAEVEAEAEAEIEAEFVADDRSTIPKSPPTISSFNFGSGFLRKLEEQIQAGVSFELESPRGIKFLSLYALRELTMRKNELKALENSLTKQITAMRTEVQSVLRFLEPVGADIPTDNSEPSFWPINSWEKYVQFASNPNEHISTLKSLLRSCKRDKWSDALMAMLNESLSKEMQAVINLIGSDMRSRAVAAGVATNLADAQLGFQSTLLSHFQKAITFIYGATAEAGRPSEQSVRNTCRQQLKHGGDRLKGRSHRTGSQLLSGVQTQSPASDSTVQRQSLVAATPSPASGSAVQRQSLVAATPSPASGSAVQRQSLVAATQSPASGSAVQRQSLVAATQSPASGSAVQRQSLVAATPSPASGSAVQRQSLVAATPSPASGSAVQRQSLVAATQSPASGSAVQRQSLVAATQSPASGSAVQRQSLVAATPSPASGSAVQRQSLVAATPSPASGSAVQRQSLVAATQSPASGSAVQRQSLVAATQSPASGSAVQRQSLVAATPSPASGSAVQRQSLVAATQVPLLAAPCKDSLWWQRLKVPLLAAPCKDTAIHLLFPYGRSAASGDSKAELPIQKASEYSVGFSASKAEQPSPPFSKVKNQLPH</sequence>
<evidence type="ECO:0000256" key="1">
    <source>
        <dbReference type="SAM" id="MobiDB-lite"/>
    </source>
</evidence>
<protein>
    <submittedName>
        <fullName evidence="3">FH2 domain-containing protein</fullName>
    </submittedName>
</protein>
<organism evidence="2 3">
    <name type="scientific">Macrostomum lignano</name>
    <dbReference type="NCBI Taxonomy" id="282301"/>
    <lineage>
        <taxon>Eukaryota</taxon>
        <taxon>Metazoa</taxon>
        <taxon>Spiralia</taxon>
        <taxon>Lophotrochozoa</taxon>
        <taxon>Platyhelminthes</taxon>
        <taxon>Rhabditophora</taxon>
        <taxon>Macrostomorpha</taxon>
        <taxon>Macrostomida</taxon>
        <taxon>Macrostomidae</taxon>
        <taxon>Macrostomum</taxon>
    </lineage>
</organism>
<name>A0A1I8HLW0_9PLAT</name>
<accession>A0A1I8HLW0</accession>
<dbReference type="AlphaFoldDB" id="A0A1I8HLW0"/>